<dbReference type="PANTHER" id="PTHR12356:SF19">
    <property type="entry name" value="NUDC DOMAIN-CONTAINING PROTEIN 3"/>
    <property type="match status" value="1"/>
</dbReference>
<dbReference type="InterPro" id="IPR037898">
    <property type="entry name" value="NudC_fam"/>
</dbReference>
<dbReference type="Pfam" id="PF04969">
    <property type="entry name" value="CS"/>
    <property type="match status" value="1"/>
</dbReference>
<gene>
    <name evidence="5" type="ORF">CRM22_002442</name>
</gene>
<keyword evidence="6" id="KW-1185">Reference proteome</keyword>
<protein>
    <recommendedName>
        <fullName evidence="4">CS domain-containing protein</fullName>
    </recommendedName>
</protein>
<keyword evidence="1" id="KW-0597">Phosphoprotein</keyword>
<dbReference type="GO" id="GO:0051082">
    <property type="term" value="F:unfolded protein binding"/>
    <property type="evidence" value="ECO:0007669"/>
    <property type="project" value="TreeGrafter"/>
</dbReference>
<proteinExistence type="predicted"/>
<dbReference type="InterPro" id="IPR007052">
    <property type="entry name" value="CS_dom"/>
</dbReference>
<dbReference type="InterPro" id="IPR025934">
    <property type="entry name" value="NudC_N_dom"/>
</dbReference>
<keyword evidence="3" id="KW-0732">Signal</keyword>
<dbReference type="Gene3D" id="2.60.40.790">
    <property type="match status" value="1"/>
</dbReference>
<reference evidence="5 6" key="1">
    <citation type="journal article" date="2019" name="BMC Genomics">
        <title>New insights from Opisthorchis felineus genome: update on genomics of the epidemiologically important liver flukes.</title>
        <authorList>
            <person name="Ershov N.I."/>
            <person name="Mordvinov V.A."/>
            <person name="Prokhortchouk E.B."/>
            <person name="Pakharukova M.Y."/>
            <person name="Gunbin K.V."/>
            <person name="Ustyantsev K."/>
            <person name="Genaev M.A."/>
            <person name="Blinov A.G."/>
            <person name="Mazur A."/>
            <person name="Boulygina E."/>
            <person name="Tsygankova S."/>
            <person name="Khrameeva E."/>
            <person name="Chekanov N."/>
            <person name="Fan G."/>
            <person name="Xiao A."/>
            <person name="Zhang H."/>
            <person name="Xu X."/>
            <person name="Yang H."/>
            <person name="Solovyev V."/>
            <person name="Lee S.M."/>
            <person name="Liu X."/>
            <person name="Afonnikov D.A."/>
            <person name="Skryabin K.G."/>
        </authorList>
    </citation>
    <scope>NUCLEOTIDE SEQUENCE [LARGE SCALE GENOMIC DNA]</scope>
    <source>
        <strain evidence="5">AK-0245</strain>
        <tissue evidence="5">Whole organism</tissue>
    </source>
</reference>
<evidence type="ECO:0000313" key="6">
    <source>
        <dbReference type="Proteomes" id="UP000308267"/>
    </source>
</evidence>
<evidence type="ECO:0000256" key="1">
    <source>
        <dbReference type="ARBA" id="ARBA00022553"/>
    </source>
</evidence>
<sequence length="499" mass="57036">MEPESDSLLVLLNLPTYLLASWLGDSNACSFMNCLSATWSPSCVGLLLLGDTVRTPKDENFDDCCLQCVEYYIFYSYSPSNYFRSCRLSFPLDSECGLAISISCDPDRLLGRCVEPPWYYFWWQPQESRLCGRTHPESAYTMNPAYDSALLGILQHEGKIEKFLDVIFGFLMRRTDFYHIMTAEQKKLGFPPGVNLRMVVQVSCCIKYLLGFCDYKAFERYKSMFEEYNRQHMEAVADKVQSTKSKKQVIGRHPPTADRKTTEAASTDDFVVPVPDSTQVTTAATDEKHSSGDSKPTEQTSTKENTEEEGPLVYQADPDCYNGAERENYTWSQSIKDVDIKVKVPNTIKTGRDLKIAIDRKHIRILLVPSGSKEPYFNRELCWEISTDDAVWTFDPEEGQVQFCLDKVEERWWDAAFEGEDKINTRKIDCSRPMHELDEESQAKIHQLMYDQECKRKGLPTSEEKKVHDILAKAWDVEGSPFRGTPFDPSKISVGPSQS</sequence>
<dbReference type="AlphaFoldDB" id="A0A4S2M602"/>
<dbReference type="PANTHER" id="PTHR12356">
    <property type="entry name" value="NUCLEAR MOVEMENT PROTEIN NUDC"/>
    <property type="match status" value="1"/>
</dbReference>
<feature type="region of interest" description="Disordered" evidence="2">
    <location>
        <begin position="479"/>
        <end position="499"/>
    </location>
</feature>
<feature type="domain" description="CS" evidence="4">
    <location>
        <begin position="324"/>
        <end position="417"/>
    </location>
</feature>
<dbReference type="PROSITE" id="PS51203">
    <property type="entry name" value="CS"/>
    <property type="match status" value="1"/>
</dbReference>
<feature type="compositionally biased region" description="Basic and acidic residues" evidence="2">
    <location>
        <begin position="285"/>
        <end position="296"/>
    </location>
</feature>
<organism evidence="5 6">
    <name type="scientific">Opisthorchis felineus</name>
    <dbReference type="NCBI Taxonomy" id="147828"/>
    <lineage>
        <taxon>Eukaryota</taxon>
        <taxon>Metazoa</taxon>
        <taxon>Spiralia</taxon>
        <taxon>Lophotrochozoa</taxon>
        <taxon>Platyhelminthes</taxon>
        <taxon>Trematoda</taxon>
        <taxon>Digenea</taxon>
        <taxon>Opisthorchiida</taxon>
        <taxon>Opisthorchiata</taxon>
        <taxon>Opisthorchiidae</taxon>
        <taxon>Opisthorchis</taxon>
    </lineage>
</organism>
<dbReference type="EMBL" id="SJOL01004326">
    <property type="protein sequence ID" value="TGZ71811.1"/>
    <property type="molecule type" value="Genomic_DNA"/>
</dbReference>
<feature type="chain" id="PRO_5020702907" description="CS domain-containing protein" evidence="3">
    <location>
        <begin position="21"/>
        <end position="499"/>
    </location>
</feature>
<dbReference type="SUPFAM" id="SSF49764">
    <property type="entry name" value="HSP20-like chaperones"/>
    <property type="match status" value="1"/>
</dbReference>
<dbReference type="InterPro" id="IPR008978">
    <property type="entry name" value="HSP20-like_chaperone"/>
</dbReference>
<evidence type="ECO:0000259" key="4">
    <source>
        <dbReference type="PROSITE" id="PS51203"/>
    </source>
</evidence>
<evidence type="ECO:0000256" key="3">
    <source>
        <dbReference type="SAM" id="SignalP"/>
    </source>
</evidence>
<name>A0A4S2M602_OPIFE</name>
<dbReference type="GO" id="GO:0005737">
    <property type="term" value="C:cytoplasm"/>
    <property type="evidence" value="ECO:0007669"/>
    <property type="project" value="TreeGrafter"/>
</dbReference>
<dbReference type="Proteomes" id="UP000308267">
    <property type="component" value="Unassembled WGS sequence"/>
</dbReference>
<dbReference type="OrthoDB" id="515366at2759"/>
<evidence type="ECO:0000256" key="2">
    <source>
        <dbReference type="SAM" id="MobiDB-lite"/>
    </source>
</evidence>
<dbReference type="GO" id="GO:0006457">
    <property type="term" value="P:protein folding"/>
    <property type="evidence" value="ECO:0007669"/>
    <property type="project" value="TreeGrafter"/>
</dbReference>
<evidence type="ECO:0000313" key="5">
    <source>
        <dbReference type="EMBL" id="TGZ71811.1"/>
    </source>
</evidence>
<accession>A0A4S2M602</accession>
<feature type="signal peptide" evidence="3">
    <location>
        <begin position="1"/>
        <end position="20"/>
    </location>
</feature>
<dbReference type="STRING" id="147828.A0A4S2M602"/>
<feature type="region of interest" description="Disordered" evidence="2">
    <location>
        <begin position="239"/>
        <end position="319"/>
    </location>
</feature>
<dbReference type="Pfam" id="PF14050">
    <property type="entry name" value="Nudc_N"/>
    <property type="match status" value="1"/>
</dbReference>
<comment type="caution">
    <text evidence="5">The sequence shown here is derived from an EMBL/GenBank/DDBJ whole genome shotgun (WGS) entry which is preliminary data.</text>
</comment>